<evidence type="ECO:0000256" key="1">
    <source>
        <dbReference type="ARBA" id="ARBA00004496"/>
    </source>
</evidence>
<dbReference type="Proteomes" id="UP000694867">
    <property type="component" value="Unplaced"/>
</dbReference>
<dbReference type="HAMAP" id="MF_03187">
    <property type="entry name" value="Methyltr_EFM5"/>
    <property type="match status" value="1"/>
</dbReference>
<dbReference type="InterPro" id="IPR041370">
    <property type="entry name" value="Mlase_EEF1AKMT1/ZCCHC4"/>
</dbReference>
<evidence type="ECO:0000313" key="6">
    <source>
        <dbReference type="Proteomes" id="UP000694867"/>
    </source>
</evidence>
<evidence type="ECO:0000313" key="7">
    <source>
        <dbReference type="RefSeq" id="XP_003742532.1"/>
    </source>
</evidence>
<dbReference type="GO" id="GO:0016279">
    <property type="term" value="F:protein-lysine N-methyltransferase activity"/>
    <property type="evidence" value="ECO:0007669"/>
    <property type="project" value="UniProtKB-UniRule"/>
</dbReference>
<dbReference type="RefSeq" id="XP_003742532.1">
    <property type="nucleotide sequence ID" value="XM_003742484.1"/>
</dbReference>
<gene>
    <name evidence="7" type="primary">LOC100901916</name>
</gene>
<dbReference type="GO" id="GO:0003676">
    <property type="term" value="F:nucleic acid binding"/>
    <property type="evidence" value="ECO:0007669"/>
    <property type="project" value="InterPro"/>
</dbReference>
<dbReference type="PANTHER" id="PTHR13200">
    <property type="entry name" value="EEF1A LYSINE METHYLTRANSFERASE 1"/>
    <property type="match status" value="1"/>
</dbReference>
<comment type="subcellular location">
    <subcellularLocation>
        <location evidence="1 5">Cytoplasm</location>
    </subcellularLocation>
</comment>
<dbReference type="InterPro" id="IPR019369">
    <property type="entry name" value="Efm5/EEF1AKMT1"/>
</dbReference>
<keyword evidence="3 5" id="KW-0489">Methyltransferase</keyword>
<comment type="function">
    <text evidence="5">S-adenosyl-L-methionine-dependent protein-lysine N-methyltransferase that methylates elongation factor 1-alpha.</text>
</comment>
<accession>A0AAJ6QSL2</accession>
<evidence type="ECO:0000256" key="4">
    <source>
        <dbReference type="ARBA" id="ARBA00022679"/>
    </source>
</evidence>
<evidence type="ECO:0000256" key="5">
    <source>
        <dbReference type="HAMAP-Rule" id="MF_03187"/>
    </source>
</evidence>
<protein>
    <recommendedName>
        <fullName evidence="5">Protein-lysine N-methyltransferase LOC100901916</fullName>
        <ecNumber evidence="5">2.1.1.-</ecNumber>
    </recommendedName>
</protein>
<dbReference type="PANTHER" id="PTHR13200:SF0">
    <property type="entry name" value="EEF1A LYSINE METHYLTRANSFERASE 1"/>
    <property type="match status" value="1"/>
</dbReference>
<evidence type="ECO:0000256" key="2">
    <source>
        <dbReference type="ARBA" id="ARBA00022490"/>
    </source>
</evidence>
<organism evidence="6 7">
    <name type="scientific">Galendromus occidentalis</name>
    <name type="common">western predatory mite</name>
    <dbReference type="NCBI Taxonomy" id="34638"/>
    <lineage>
        <taxon>Eukaryota</taxon>
        <taxon>Metazoa</taxon>
        <taxon>Ecdysozoa</taxon>
        <taxon>Arthropoda</taxon>
        <taxon>Chelicerata</taxon>
        <taxon>Arachnida</taxon>
        <taxon>Acari</taxon>
        <taxon>Parasitiformes</taxon>
        <taxon>Mesostigmata</taxon>
        <taxon>Gamasina</taxon>
        <taxon>Phytoseioidea</taxon>
        <taxon>Phytoseiidae</taxon>
        <taxon>Typhlodrominae</taxon>
        <taxon>Galendromus</taxon>
    </lineage>
</organism>
<evidence type="ECO:0000256" key="3">
    <source>
        <dbReference type="ARBA" id="ARBA00022603"/>
    </source>
</evidence>
<reference evidence="7" key="1">
    <citation type="submission" date="2025-08" db="UniProtKB">
        <authorList>
            <consortium name="RefSeq"/>
        </authorList>
    </citation>
    <scope>IDENTIFICATION</scope>
</reference>
<comment type="similarity">
    <text evidence="5">Belongs to the class I-like SAM-binding methyltransferase superfamily. EFM5 family.</text>
</comment>
<dbReference type="PROSITE" id="PS00092">
    <property type="entry name" value="N6_MTASE"/>
    <property type="match status" value="1"/>
</dbReference>
<proteinExistence type="inferred from homology"/>
<dbReference type="GeneID" id="100901916"/>
<keyword evidence="6" id="KW-1185">Reference proteome</keyword>
<dbReference type="GO" id="GO:0005737">
    <property type="term" value="C:cytoplasm"/>
    <property type="evidence" value="ECO:0007669"/>
    <property type="project" value="UniProtKB-SubCell"/>
</dbReference>
<name>A0AAJ6QSL2_9ACAR</name>
<dbReference type="AlphaFoldDB" id="A0AAJ6QSL2"/>
<dbReference type="GO" id="GO:0032259">
    <property type="term" value="P:methylation"/>
    <property type="evidence" value="ECO:0007669"/>
    <property type="project" value="UniProtKB-KW"/>
</dbReference>
<dbReference type="InterPro" id="IPR002052">
    <property type="entry name" value="DNA_methylase_N6_adenine_CS"/>
</dbReference>
<sequence length="194" mass="22048">MCDSDDDVVLSPEALKALGEFYKEKEEIQIEEDWQLSQFWYTDETAKALANIARSQGTRICCVSSPTAFRELQSTRSPDEKLTLLEFDRRFGDLYGENFVFYDYKSPEDLPKELEGAFDVVLADPPFLAEECLEKVAKTITFLTKKSIILCTGIVMKSSVERILGLSETAFQPQHARKLGNQFGCFTNFPLNKT</sequence>
<dbReference type="KEGG" id="goe:100901916"/>
<keyword evidence="4 5" id="KW-0808">Transferase</keyword>
<keyword evidence="2 5" id="KW-0963">Cytoplasm</keyword>
<dbReference type="EC" id="2.1.1.-" evidence="5"/>
<dbReference type="Pfam" id="PF10237">
    <property type="entry name" value="N6-adenineMlase"/>
    <property type="match status" value="1"/>
</dbReference>